<dbReference type="InterPro" id="IPR013083">
    <property type="entry name" value="Znf_RING/FYVE/PHD"/>
</dbReference>
<dbReference type="EMBL" id="NIVC01001754">
    <property type="protein sequence ID" value="PAA64399.1"/>
    <property type="molecule type" value="Genomic_DNA"/>
</dbReference>
<organism evidence="6 7">
    <name type="scientific">Macrostomum lignano</name>
    <dbReference type="NCBI Taxonomy" id="282301"/>
    <lineage>
        <taxon>Eukaryota</taxon>
        <taxon>Metazoa</taxon>
        <taxon>Spiralia</taxon>
        <taxon>Lophotrochozoa</taxon>
        <taxon>Platyhelminthes</taxon>
        <taxon>Rhabditophora</taxon>
        <taxon>Macrostomorpha</taxon>
        <taxon>Macrostomida</taxon>
        <taxon>Macrostomidae</taxon>
        <taxon>Macrostomum</taxon>
    </lineage>
</organism>
<evidence type="ECO:0000256" key="2">
    <source>
        <dbReference type="ARBA" id="ARBA00022833"/>
    </source>
</evidence>
<feature type="domain" description="RING-type" evidence="5">
    <location>
        <begin position="307"/>
        <end position="342"/>
    </location>
</feature>
<dbReference type="Pfam" id="PF13920">
    <property type="entry name" value="zf-C3HC4_3"/>
    <property type="match status" value="1"/>
</dbReference>
<dbReference type="Gene3D" id="3.30.40.10">
    <property type="entry name" value="Zinc/RING finger domain, C3HC4 (zinc finger)"/>
    <property type="match status" value="1"/>
</dbReference>
<feature type="non-terminal residue" evidence="6">
    <location>
        <position position="1"/>
    </location>
</feature>
<evidence type="ECO:0000259" key="5">
    <source>
        <dbReference type="PROSITE" id="PS50089"/>
    </source>
</evidence>
<dbReference type="InterPro" id="IPR001841">
    <property type="entry name" value="Znf_RING"/>
</dbReference>
<name>A0A267EU97_9PLAT</name>
<evidence type="ECO:0000256" key="3">
    <source>
        <dbReference type="PROSITE-ProRule" id="PRU00175"/>
    </source>
</evidence>
<dbReference type="OrthoDB" id="5855668at2759"/>
<evidence type="ECO:0000256" key="1">
    <source>
        <dbReference type="ARBA" id="ARBA00022771"/>
    </source>
</evidence>
<keyword evidence="2" id="KW-0862">Zinc</keyword>
<dbReference type="GO" id="GO:0008270">
    <property type="term" value="F:zinc ion binding"/>
    <property type="evidence" value="ECO:0007669"/>
    <property type="project" value="UniProtKB-KW"/>
</dbReference>
<evidence type="ECO:0000313" key="6">
    <source>
        <dbReference type="EMBL" id="PAA64399.1"/>
    </source>
</evidence>
<dbReference type="Proteomes" id="UP000215902">
    <property type="component" value="Unassembled WGS sequence"/>
</dbReference>
<feature type="compositionally biased region" description="Polar residues" evidence="4">
    <location>
        <begin position="272"/>
        <end position="282"/>
    </location>
</feature>
<feature type="compositionally biased region" description="Low complexity" evidence="4">
    <location>
        <begin position="283"/>
        <end position="297"/>
    </location>
</feature>
<accession>A0A267EU97</accession>
<gene>
    <name evidence="6" type="ORF">BOX15_Mlig009516g1</name>
</gene>
<evidence type="ECO:0000313" key="7">
    <source>
        <dbReference type="Proteomes" id="UP000215902"/>
    </source>
</evidence>
<proteinExistence type="predicted"/>
<sequence>EPPQVVYCNLQTKVEHAKAPLKSLTTQSHGISARMQRQQQNLQSRLVGILASFLPRQIADKAAEALLADDASESLFVGAGAILILTSSVKPSFTSTTARQNQRLPSGTPDWMVAEVSGSGKIVCFHCGAACPGSSSLAEADSWSRHRQASPGCYLQRLAHRLVLTPQTRRSALDAGELSKLQRSLTRLGQVLDSPVLSRAASFGIQQQKLDFCAARYFMRHQGAAVNRPGDAIQLVHSGEEEFEDSATLMEQVNVREESRTAGPASNPPSFAPTTTAASMEPQQQQQQQQQQQLQQQDSRDVPDDRCLQCRSRIRDRVTLPCAHFLLCEGCCRNHSRCPGCNETILASIRAYVC</sequence>
<keyword evidence="7" id="KW-1185">Reference proteome</keyword>
<dbReference type="SUPFAM" id="SSF57924">
    <property type="entry name" value="Inhibitor of apoptosis (IAP) repeat"/>
    <property type="match status" value="1"/>
</dbReference>
<dbReference type="PROSITE" id="PS50089">
    <property type="entry name" value="ZF_RING_2"/>
    <property type="match status" value="1"/>
</dbReference>
<keyword evidence="1 3" id="KW-0479">Metal-binding</keyword>
<feature type="region of interest" description="Disordered" evidence="4">
    <location>
        <begin position="254"/>
        <end position="300"/>
    </location>
</feature>
<reference evidence="6 7" key="1">
    <citation type="submission" date="2017-06" db="EMBL/GenBank/DDBJ databases">
        <title>A platform for efficient transgenesis in Macrostomum lignano, a flatworm model organism for stem cell research.</title>
        <authorList>
            <person name="Berezikov E."/>
        </authorList>
    </citation>
    <scope>NUCLEOTIDE SEQUENCE [LARGE SCALE GENOMIC DNA]</scope>
    <source>
        <strain evidence="6">DV1</strain>
        <tissue evidence="6">Whole organism</tissue>
    </source>
</reference>
<comment type="caution">
    <text evidence="6">The sequence shown here is derived from an EMBL/GenBank/DDBJ whole genome shotgun (WGS) entry which is preliminary data.</text>
</comment>
<evidence type="ECO:0000256" key="4">
    <source>
        <dbReference type="SAM" id="MobiDB-lite"/>
    </source>
</evidence>
<protein>
    <recommendedName>
        <fullName evidence="5">RING-type domain-containing protein</fullName>
    </recommendedName>
</protein>
<keyword evidence="1 3" id="KW-0863">Zinc-finger</keyword>
<dbReference type="AlphaFoldDB" id="A0A267EU97"/>